<sequence>MMILLATGVSIAKLYKNKHKDKNYVLHYIIIGKFCLYLFLIILNIIGIMMDKIVLAIINATLLMVSLLIFF</sequence>
<evidence type="ECO:0000313" key="3">
    <source>
        <dbReference type="Proteomes" id="UP000473885"/>
    </source>
</evidence>
<feature type="transmembrane region" description="Helical" evidence="1">
    <location>
        <begin position="24"/>
        <end position="46"/>
    </location>
</feature>
<dbReference type="Proteomes" id="UP000473885">
    <property type="component" value="Unassembled WGS sequence"/>
</dbReference>
<keyword evidence="1" id="KW-0812">Transmembrane</keyword>
<evidence type="ECO:0000256" key="1">
    <source>
        <dbReference type="SAM" id="Phobius"/>
    </source>
</evidence>
<organism evidence="2 3">
    <name type="scientific">Clostridium niameyense</name>
    <dbReference type="NCBI Taxonomy" id="1622073"/>
    <lineage>
        <taxon>Bacteria</taxon>
        <taxon>Bacillati</taxon>
        <taxon>Bacillota</taxon>
        <taxon>Clostridia</taxon>
        <taxon>Eubacteriales</taxon>
        <taxon>Clostridiaceae</taxon>
        <taxon>Clostridium</taxon>
    </lineage>
</organism>
<protein>
    <submittedName>
        <fullName evidence="2">Uncharacterized protein</fullName>
    </submittedName>
</protein>
<keyword evidence="3" id="KW-1185">Reference proteome</keyword>
<feature type="transmembrane region" description="Helical" evidence="1">
    <location>
        <begin position="53"/>
        <end position="70"/>
    </location>
</feature>
<dbReference type="EMBL" id="SXDP01000002">
    <property type="protein sequence ID" value="NEZ46348.1"/>
    <property type="molecule type" value="Genomic_DNA"/>
</dbReference>
<accession>A0A6M0RAU8</accession>
<dbReference type="RefSeq" id="WP_163248605.1">
    <property type="nucleotide sequence ID" value="NZ_SXDP01000002.1"/>
</dbReference>
<keyword evidence="1" id="KW-0472">Membrane</keyword>
<reference evidence="2 3" key="1">
    <citation type="submission" date="2019-04" db="EMBL/GenBank/DDBJ databases">
        <title>Genome sequencing of Clostridium botulinum Groups I-IV and Clostridium butyricum.</title>
        <authorList>
            <person name="Brunt J."/>
            <person name="Van Vliet A.H.M."/>
            <person name="Stringer S.C."/>
            <person name="Carter A.T."/>
            <person name="Peck M.W."/>
        </authorList>
    </citation>
    <scope>NUCLEOTIDE SEQUENCE [LARGE SCALE GENOMIC DNA]</scope>
    <source>
        <strain evidence="2 3">IFR 18/094</strain>
    </source>
</reference>
<keyword evidence="1" id="KW-1133">Transmembrane helix</keyword>
<proteinExistence type="predicted"/>
<comment type="caution">
    <text evidence="2">The sequence shown here is derived from an EMBL/GenBank/DDBJ whole genome shotgun (WGS) entry which is preliminary data.</text>
</comment>
<name>A0A6M0RAU8_9CLOT</name>
<gene>
    <name evidence="2" type="ORF">FDF74_03865</name>
</gene>
<evidence type="ECO:0000313" key="2">
    <source>
        <dbReference type="EMBL" id="NEZ46348.1"/>
    </source>
</evidence>
<dbReference type="AlphaFoldDB" id="A0A6M0RAU8"/>